<organism evidence="1 2">
    <name type="scientific">Solanum commersonii</name>
    <name type="common">Commerson's wild potato</name>
    <name type="synonym">Commerson's nightshade</name>
    <dbReference type="NCBI Taxonomy" id="4109"/>
    <lineage>
        <taxon>Eukaryota</taxon>
        <taxon>Viridiplantae</taxon>
        <taxon>Streptophyta</taxon>
        <taxon>Embryophyta</taxon>
        <taxon>Tracheophyta</taxon>
        <taxon>Spermatophyta</taxon>
        <taxon>Magnoliopsida</taxon>
        <taxon>eudicotyledons</taxon>
        <taxon>Gunneridae</taxon>
        <taxon>Pentapetalae</taxon>
        <taxon>asterids</taxon>
        <taxon>lamiids</taxon>
        <taxon>Solanales</taxon>
        <taxon>Solanaceae</taxon>
        <taxon>Solanoideae</taxon>
        <taxon>Solaneae</taxon>
        <taxon>Solanum</taxon>
    </lineage>
</organism>
<gene>
    <name evidence="1" type="ORF">H5410_059873</name>
</gene>
<sequence length="61" mass="6909">MASMKSQFNVLLSLYPCRVCSFISTGMMPEQKIILGSFLAVDTLRQQKKQLDILLNCTLKL</sequence>
<comment type="caution">
    <text evidence="1">The sequence shown here is derived from an EMBL/GenBank/DDBJ whole genome shotgun (WGS) entry which is preliminary data.</text>
</comment>
<dbReference type="EMBL" id="JACXVP010000012">
    <property type="protein sequence ID" value="KAG5570107.1"/>
    <property type="molecule type" value="Genomic_DNA"/>
</dbReference>
<accession>A0A9J5W3J5</accession>
<name>A0A9J5W3J5_SOLCO</name>
<dbReference type="Proteomes" id="UP000824120">
    <property type="component" value="Chromosome 12"/>
</dbReference>
<proteinExistence type="predicted"/>
<evidence type="ECO:0000313" key="2">
    <source>
        <dbReference type="Proteomes" id="UP000824120"/>
    </source>
</evidence>
<reference evidence="1 2" key="1">
    <citation type="submission" date="2020-09" db="EMBL/GenBank/DDBJ databases">
        <title>De no assembly of potato wild relative species, Solanum commersonii.</title>
        <authorList>
            <person name="Cho K."/>
        </authorList>
    </citation>
    <scope>NUCLEOTIDE SEQUENCE [LARGE SCALE GENOMIC DNA]</scope>
    <source>
        <strain evidence="1">LZ3.2</strain>
        <tissue evidence="1">Leaf</tissue>
    </source>
</reference>
<dbReference type="AlphaFoldDB" id="A0A9J5W3J5"/>
<protein>
    <submittedName>
        <fullName evidence="1">Uncharacterized protein</fullName>
    </submittedName>
</protein>
<evidence type="ECO:0000313" key="1">
    <source>
        <dbReference type="EMBL" id="KAG5570107.1"/>
    </source>
</evidence>
<keyword evidence="2" id="KW-1185">Reference proteome</keyword>